<dbReference type="RefSeq" id="WP_070049406.1">
    <property type="nucleotide sequence ID" value="NZ_CBCSDO010000007.1"/>
</dbReference>
<organism evidence="1 2">
    <name type="scientific">Rheinheimera salexigens</name>
    <dbReference type="NCBI Taxonomy" id="1628148"/>
    <lineage>
        <taxon>Bacteria</taxon>
        <taxon>Pseudomonadati</taxon>
        <taxon>Pseudomonadota</taxon>
        <taxon>Gammaproteobacteria</taxon>
        <taxon>Chromatiales</taxon>
        <taxon>Chromatiaceae</taxon>
        <taxon>Rheinheimera</taxon>
    </lineage>
</organism>
<evidence type="ECO:0008006" key="3">
    <source>
        <dbReference type="Google" id="ProtNLM"/>
    </source>
</evidence>
<protein>
    <recommendedName>
        <fullName evidence="3">DUF3581 domain-containing protein</fullName>
    </recommendedName>
</protein>
<accession>A0A1E7Q6T1</accession>
<keyword evidence="2" id="KW-1185">Reference proteome</keyword>
<dbReference type="InterPro" id="IPR021974">
    <property type="entry name" value="DUF3581"/>
</dbReference>
<comment type="caution">
    <text evidence="1">The sequence shown here is derived from an EMBL/GenBank/DDBJ whole genome shotgun (WGS) entry which is preliminary data.</text>
</comment>
<dbReference type="OrthoDB" id="5892138at2"/>
<gene>
    <name evidence="1" type="ORF">BI198_09895</name>
</gene>
<sequence length="232" mass="26268">MLIDQYVTQTESGFSFSRKQSSEFAKKVATDFNPLHDEDAKRFCVPGDLMFSYLLTKYGISEQMTCHFSGMVAADTLLCTKQENNVRTVIDQQGKPYLSITRNGAVFDDPAIIDPLIKDYVRFSGQNFPYILQPLMQKHQVMINPARPLVIYESMSLQFSQLPQQKVELQLSNSTLTVEGKRGNVILEFCLVSAGVVIGKGEKRMILSNLTPYNDEQMQLMVKEYNNRKAAA</sequence>
<dbReference type="AlphaFoldDB" id="A0A1E7Q6T1"/>
<dbReference type="EMBL" id="MKEK01000001">
    <property type="protein sequence ID" value="OEY69837.1"/>
    <property type="molecule type" value="Genomic_DNA"/>
</dbReference>
<name>A0A1E7Q6T1_9GAMM</name>
<reference evidence="2" key="1">
    <citation type="submission" date="2016-09" db="EMBL/GenBank/DDBJ databases">
        <authorList>
            <person name="Wan X."/>
            <person name="Hou S."/>
        </authorList>
    </citation>
    <scope>NUCLEOTIDE SEQUENCE [LARGE SCALE GENOMIC DNA]</scope>
    <source>
        <strain evidence="2">KH87</strain>
    </source>
</reference>
<proteinExistence type="predicted"/>
<dbReference type="Proteomes" id="UP000242258">
    <property type="component" value="Unassembled WGS sequence"/>
</dbReference>
<evidence type="ECO:0000313" key="1">
    <source>
        <dbReference type="EMBL" id="OEY69837.1"/>
    </source>
</evidence>
<dbReference type="Pfam" id="PF12119">
    <property type="entry name" value="DUF3581"/>
    <property type="match status" value="1"/>
</dbReference>
<dbReference type="STRING" id="1628148.BI198_09895"/>
<evidence type="ECO:0000313" key="2">
    <source>
        <dbReference type="Proteomes" id="UP000242258"/>
    </source>
</evidence>